<organism evidence="2 3">
    <name type="scientific">Gehongia tenuis</name>
    <dbReference type="NCBI Taxonomy" id="2763655"/>
    <lineage>
        <taxon>Bacteria</taxon>
        <taxon>Bacillati</taxon>
        <taxon>Bacillota</taxon>
        <taxon>Clostridia</taxon>
        <taxon>Christensenellales</taxon>
        <taxon>Christensenellaceae</taxon>
        <taxon>Gehongia</taxon>
    </lineage>
</organism>
<evidence type="ECO:0000313" key="3">
    <source>
        <dbReference type="Proteomes" id="UP000623172"/>
    </source>
</evidence>
<keyword evidence="1" id="KW-0812">Transmembrane</keyword>
<feature type="transmembrane region" description="Helical" evidence="1">
    <location>
        <begin position="94"/>
        <end position="113"/>
    </location>
</feature>
<reference evidence="2" key="1">
    <citation type="submission" date="2020-08" db="EMBL/GenBank/DDBJ databases">
        <title>Genome public.</title>
        <authorList>
            <person name="Liu C."/>
            <person name="Sun Q."/>
        </authorList>
    </citation>
    <scope>NUCLEOTIDE SEQUENCE</scope>
    <source>
        <strain evidence="2">NSJ-53</strain>
    </source>
</reference>
<keyword evidence="1" id="KW-1133">Transmembrane helix</keyword>
<protein>
    <submittedName>
        <fullName evidence="2">DUF2085 domain-containing protein</fullName>
    </submittedName>
</protein>
<gene>
    <name evidence="2" type="ORF">H8696_05275</name>
</gene>
<sequence length="117" mass="13005">MQKLWIQILNQLQWIGDHSGCHQRPERSFRIGDYIFPVCARCTGVAVGQAAALIALVAGLRLSWPFCLVFLLPMGVDWGVQEAGLHPSTNVRRLITGILGGFGLFMFYGWAVVKIFS</sequence>
<keyword evidence="1" id="KW-0472">Membrane</keyword>
<dbReference type="RefSeq" id="WP_249315535.1">
    <property type="nucleotide sequence ID" value="NZ_JACRSR010000001.1"/>
</dbReference>
<feature type="transmembrane region" description="Helical" evidence="1">
    <location>
        <begin position="50"/>
        <end position="74"/>
    </location>
</feature>
<dbReference type="InterPro" id="IPR019206">
    <property type="entry name" value="DUF2085_TM"/>
</dbReference>
<comment type="caution">
    <text evidence="2">The sequence shown here is derived from an EMBL/GenBank/DDBJ whole genome shotgun (WGS) entry which is preliminary data.</text>
</comment>
<dbReference type="Proteomes" id="UP000623172">
    <property type="component" value="Unassembled WGS sequence"/>
</dbReference>
<dbReference type="Pfam" id="PF09858">
    <property type="entry name" value="DUF2085"/>
    <property type="match status" value="1"/>
</dbReference>
<dbReference type="AlphaFoldDB" id="A0A926HPI5"/>
<proteinExistence type="predicted"/>
<evidence type="ECO:0000313" key="2">
    <source>
        <dbReference type="EMBL" id="MBC8531258.1"/>
    </source>
</evidence>
<keyword evidence="3" id="KW-1185">Reference proteome</keyword>
<evidence type="ECO:0000256" key="1">
    <source>
        <dbReference type="SAM" id="Phobius"/>
    </source>
</evidence>
<accession>A0A926HPI5</accession>
<name>A0A926HPI5_9FIRM</name>
<dbReference type="EMBL" id="JACRSR010000001">
    <property type="protein sequence ID" value="MBC8531258.1"/>
    <property type="molecule type" value="Genomic_DNA"/>
</dbReference>